<dbReference type="Gene3D" id="2.30.30.940">
    <property type="match status" value="1"/>
</dbReference>
<proteinExistence type="predicted"/>
<feature type="region of interest" description="Disordered" evidence="1">
    <location>
        <begin position="685"/>
        <end position="738"/>
    </location>
</feature>
<feature type="compositionally biased region" description="Basic and acidic residues" evidence="1">
    <location>
        <begin position="1011"/>
        <end position="1027"/>
    </location>
</feature>
<evidence type="ECO:0008006" key="4">
    <source>
        <dbReference type="Google" id="ProtNLM"/>
    </source>
</evidence>
<feature type="compositionally biased region" description="Basic and acidic residues" evidence="1">
    <location>
        <begin position="8"/>
        <end position="20"/>
    </location>
</feature>
<sequence length="1027" mass="111165">MASVEGALSRRPELADEQRAAVRHVTGPERIASVIGLAGAGKSTMLGTAREAWEAAGYRVHGAALAGKAAEGLEASSGIPSRTLASWQMAWANERHPLGTGDILVIDEAGMVSSRQLAQFVQTVERSGAKLVLVGDPEQLQPIGPGAGFRVLSERTGFLELEAIRRQRTAWQRQASVALGTRETRAGLEAYREHGAIRFTADGASARERLVADYLADRTTRPETSRIALAHTRADVRALNDAIRDRLREAGELTDEAGFATGGAGRLSFAAGDRLVFLRNDRGLGVKNGSLGTVTDAAEGRLSVTLDDGRTVTVAQGVYDAVDHGYATTIHKSQGATVDRGFVLASSGMDRHLAYVALTRHRDEVGLYAGQDAFPDFAALAGRLGRGRLKASVLDYLGEPRAEVAASQALPLADQPAPPQAVEPAERATLVAPRKPFLAAVPYDEAAIDAYLRSLVDPAIHLKRELQVLRLRIHGAVKDHASLYGAIYAQVRTPRTGYVTRIDGLLAKPEAYGGLRGRKGWFAREAEKEEREKAERAYGTIREAAIALKIRFSALVDEMRPQEERYRRRIAIEVPGLSPAAAAALTTIARTPDTDPRVLDAVAAKAVATSGQRSEIEAFARAVMRRFGSNRYGADLGLGPSQGLTREEQEILSGGRFVASCLKEGSLDHLIARVLRHELDRHVDVPPQQTAGQRRDLVRRQAPVPDALGEGREGGEPRAEVAAPEPRLPADQPAPLPAVEPGEGVTLVAPRKPFLAAYRYDAAAIDAALERRVDPERDLKQDLDMLRSRIRMAVKEPAGLFRAIYAQLRTPGKGYSARIDGLLADPLAYGGLRGRKGWFVPEAETEERERAERAYEGVRRSALDLKGAYSWACERARPEEERYRRRITIEVPGLSPAAAAALGKIGRTSIYVPAVFEAVIAEAVAPPGQRAEIEAFAAAVARRFGATGAIGHSPEKGLGPGQGLTREERETLAGGGFVASYLKEGSLDHLIARVLRREFDQRLDVQPQQPLERRRDLDRSRDPGLTL</sequence>
<reference evidence="2" key="1">
    <citation type="submission" date="2020-11" db="EMBL/GenBank/DDBJ databases">
        <title>Complete genome sequence of a novel pathogenic Methylobacterium strain isolated from rice in Vietnam.</title>
        <authorList>
            <person name="Lai K."/>
            <person name="Okazaki S."/>
            <person name="Higashi K."/>
            <person name="Mori H."/>
            <person name="Toyoda A."/>
            <person name="Kurokawa K."/>
        </authorList>
    </citation>
    <scope>NUCLEOTIDE SEQUENCE</scope>
    <source>
        <strain evidence="2">VL1</strain>
        <plasmid evidence="2">pVL1_5</plasmid>
    </source>
</reference>
<feature type="compositionally biased region" description="Basic and acidic residues" evidence="1">
    <location>
        <begin position="709"/>
        <end position="719"/>
    </location>
</feature>
<dbReference type="KEGG" id="mind:mvi_65200"/>
<dbReference type="Gene3D" id="3.40.50.300">
    <property type="entry name" value="P-loop containing nucleotide triphosphate hydrolases"/>
    <property type="match status" value="2"/>
</dbReference>
<dbReference type="AlphaFoldDB" id="A0A8H8X1P7"/>
<accession>A0A8H8X1P7</accession>
<gene>
    <name evidence="2" type="ORF">mvi_65200</name>
</gene>
<feature type="region of interest" description="Disordered" evidence="1">
    <location>
        <begin position="1"/>
        <end position="20"/>
    </location>
</feature>
<geneLocation type="plasmid" evidence="2 3">
    <name>pVL1_5</name>
</geneLocation>
<dbReference type="Proteomes" id="UP000663508">
    <property type="component" value="Plasmid pVL1_5"/>
</dbReference>
<evidence type="ECO:0000313" key="3">
    <source>
        <dbReference type="Proteomes" id="UP000663508"/>
    </source>
</evidence>
<dbReference type="SUPFAM" id="SSF52540">
    <property type="entry name" value="P-loop containing nucleoside triphosphate hydrolases"/>
    <property type="match status" value="2"/>
</dbReference>
<evidence type="ECO:0000256" key="1">
    <source>
        <dbReference type="SAM" id="MobiDB-lite"/>
    </source>
</evidence>
<dbReference type="EMBL" id="AP024150">
    <property type="protein sequence ID" value="BCM88059.1"/>
    <property type="molecule type" value="Genomic_DNA"/>
</dbReference>
<evidence type="ECO:0000313" key="2">
    <source>
        <dbReference type="EMBL" id="BCM88059.1"/>
    </source>
</evidence>
<keyword evidence="2" id="KW-0614">Plasmid</keyword>
<dbReference type="Pfam" id="PF13604">
    <property type="entry name" value="AAA_30"/>
    <property type="match status" value="1"/>
</dbReference>
<name>A0A8H8X1P7_9HYPH</name>
<dbReference type="CDD" id="cd17933">
    <property type="entry name" value="DEXSc_RecD-like"/>
    <property type="match status" value="1"/>
</dbReference>
<protein>
    <recommendedName>
        <fullName evidence="4">Conjugal transfer protein TraA</fullName>
    </recommendedName>
</protein>
<feature type="region of interest" description="Disordered" evidence="1">
    <location>
        <begin position="1006"/>
        <end position="1027"/>
    </location>
</feature>
<organism evidence="2 3">
    <name type="scientific">Methylobacterium indicum</name>
    <dbReference type="NCBI Taxonomy" id="1775910"/>
    <lineage>
        <taxon>Bacteria</taxon>
        <taxon>Pseudomonadati</taxon>
        <taxon>Pseudomonadota</taxon>
        <taxon>Alphaproteobacteria</taxon>
        <taxon>Hyphomicrobiales</taxon>
        <taxon>Methylobacteriaceae</taxon>
        <taxon>Methylobacterium</taxon>
    </lineage>
</organism>
<dbReference type="CDD" id="cd18809">
    <property type="entry name" value="SF1_C_RecD"/>
    <property type="match status" value="1"/>
</dbReference>
<dbReference type="InterPro" id="IPR027417">
    <property type="entry name" value="P-loop_NTPase"/>
</dbReference>